<feature type="transmembrane region" description="Helical" evidence="1">
    <location>
        <begin position="58"/>
        <end position="79"/>
    </location>
</feature>
<comment type="caution">
    <text evidence="2">The sequence shown here is derived from an EMBL/GenBank/DDBJ whole genome shotgun (WGS) entry which is preliminary data.</text>
</comment>
<dbReference type="Proteomes" id="UP000028549">
    <property type="component" value="Unassembled WGS sequence"/>
</dbReference>
<protein>
    <submittedName>
        <fullName evidence="2">Uncharacterized protein</fullName>
    </submittedName>
</protein>
<evidence type="ECO:0000256" key="1">
    <source>
        <dbReference type="SAM" id="Phobius"/>
    </source>
</evidence>
<dbReference type="RefSeq" id="WP_029283936.1">
    <property type="nucleotide sequence ID" value="NZ_CANLZQ010000007.1"/>
</dbReference>
<keyword evidence="1" id="KW-1133">Transmembrane helix</keyword>
<evidence type="ECO:0000313" key="2">
    <source>
        <dbReference type="EMBL" id="KEZ48304.1"/>
    </source>
</evidence>
<name>A0A084GLU2_METID</name>
<feature type="transmembrane region" description="Helical" evidence="1">
    <location>
        <begin position="32"/>
        <end position="52"/>
    </location>
</feature>
<dbReference type="EMBL" id="JNVC02000014">
    <property type="protein sequence ID" value="KEZ48304.1"/>
    <property type="molecule type" value="Genomic_DNA"/>
</dbReference>
<dbReference type="STRING" id="246786.GS18_0217375"/>
<proteinExistence type="predicted"/>
<dbReference type="OrthoDB" id="1681403at2"/>
<keyword evidence="1" id="KW-0812">Transmembrane</keyword>
<feature type="transmembrane region" description="Helical" evidence="1">
    <location>
        <begin position="91"/>
        <end position="109"/>
    </location>
</feature>
<keyword evidence="3" id="KW-1185">Reference proteome</keyword>
<accession>A0A084GLU2</accession>
<reference evidence="2 3" key="1">
    <citation type="journal article" date="2005" name="Int. J. Syst. Evol. Microbiol.">
        <title>Bacillus cibi sp. nov., isolated from jeotgal, a traditional Korean fermented seafood.</title>
        <authorList>
            <person name="Yoon J.H."/>
            <person name="Lee C.H."/>
            <person name="Oh T.K."/>
        </authorList>
    </citation>
    <scope>NUCLEOTIDE SEQUENCE [LARGE SCALE GENOMIC DNA]</scope>
    <source>
        <strain evidence="2 3">DSM 16189</strain>
    </source>
</reference>
<feature type="transmembrane region" description="Helical" evidence="1">
    <location>
        <begin position="164"/>
        <end position="184"/>
    </location>
</feature>
<gene>
    <name evidence="2" type="ORF">GS18_0217375</name>
</gene>
<sequence>MENFTGSNQHRRYKAHLSMFGTTQFHLRNPYIIAWWSAAFPGFGHLLLSKYFRGLLLFVWEVFINMQSHLNIAMVYSFCGEIDKAREALDYRWTLLYIPVYIFAIWDSYRTTVDSNRVYLLAERENAPFNTFTIGAMEINYLDKRNPRMAVVWSFLMPGTGQLYIHRLITGFFALIWTVVFVYYSKCLLAVHFLFLGEIEQATNILNPSWLMFVPSVYGFAVYDSYINTVENNKLFIDEQRNFLMTNYQKYRVSFPDRV</sequence>
<evidence type="ECO:0000313" key="3">
    <source>
        <dbReference type="Proteomes" id="UP000028549"/>
    </source>
</evidence>
<keyword evidence="1" id="KW-0472">Membrane</keyword>
<dbReference type="AlphaFoldDB" id="A0A084GLU2"/>
<organism evidence="2 3">
    <name type="scientific">Metabacillus indicus</name>
    <name type="common">Bacillus indicus</name>
    <dbReference type="NCBI Taxonomy" id="246786"/>
    <lineage>
        <taxon>Bacteria</taxon>
        <taxon>Bacillati</taxon>
        <taxon>Bacillota</taxon>
        <taxon>Bacilli</taxon>
        <taxon>Bacillales</taxon>
        <taxon>Bacillaceae</taxon>
        <taxon>Metabacillus</taxon>
    </lineage>
</organism>